<comment type="caution">
    <text evidence="2">The sequence shown here is derived from an EMBL/GenBank/DDBJ whole genome shotgun (WGS) entry which is preliminary data.</text>
</comment>
<dbReference type="SMART" id="SM00028">
    <property type="entry name" value="TPR"/>
    <property type="match status" value="2"/>
</dbReference>
<accession>A0A4Q7NF28</accession>
<proteinExistence type="predicted"/>
<keyword evidence="1" id="KW-0802">TPR repeat</keyword>
<dbReference type="Proteomes" id="UP000292445">
    <property type="component" value="Unassembled WGS sequence"/>
</dbReference>
<evidence type="ECO:0000256" key="1">
    <source>
        <dbReference type="PROSITE-ProRule" id="PRU00339"/>
    </source>
</evidence>
<dbReference type="RefSeq" id="WP_130359534.1">
    <property type="nucleotide sequence ID" value="NZ_SGXC01000002.1"/>
</dbReference>
<gene>
    <name evidence="2" type="ORF">EV675_4257</name>
</gene>
<evidence type="ECO:0000313" key="3">
    <source>
        <dbReference type="Proteomes" id="UP000292445"/>
    </source>
</evidence>
<dbReference type="Pfam" id="PF13414">
    <property type="entry name" value="TPR_11"/>
    <property type="match status" value="1"/>
</dbReference>
<dbReference type="InterPro" id="IPR011990">
    <property type="entry name" value="TPR-like_helical_dom_sf"/>
</dbReference>
<dbReference type="OrthoDB" id="8535852at2"/>
<protein>
    <submittedName>
        <fullName evidence="2">Flp pilus assembly protein TadD</fullName>
    </submittedName>
</protein>
<dbReference type="AlphaFoldDB" id="A0A4Q7NF28"/>
<name>A0A4Q7NF28_9BURK</name>
<dbReference type="PROSITE" id="PS50005">
    <property type="entry name" value="TPR"/>
    <property type="match status" value="1"/>
</dbReference>
<reference evidence="2 3" key="1">
    <citation type="submission" date="2019-02" db="EMBL/GenBank/DDBJ databases">
        <title>Genomic Encyclopedia of Type Strains, Phase IV (KMG-IV): sequencing the most valuable type-strain genomes for metagenomic binning, comparative biology and taxonomic classification.</title>
        <authorList>
            <person name="Goeker M."/>
        </authorList>
    </citation>
    <scope>NUCLEOTIDE SEQUENCE [LARGE SCALE GENOMIC DNA]</scope>
    <source>
        <strain evidence="2 3">K24</strain>
    </source>
</reference>
<organism evidence="2 3">
    <name type="scientific">Pigmentiphaga kullae</name>
    <dbReference type="NCBI Taxonomy" id="151784"/>
    <lineage>
        <taxon>Bacteria</taxon>
        <taxon>Pseudomonadati</taxon>
        <taxon>Pseudomonadota</taxon>
        <taxon>Betaproteobacteria</taxon>
        <taxon>Burkholderiales</taxon>
        <taxon>Alcaligenaceae</taxon>
        <taxon>Pigmentiphaga</taxon>
    </lineage>
</organism>
<dbReference type="EMBL" id="SGXC01000002">
    <property type="protein sequence ID" value="RZS81630.1"/>
    <property type="molecule type" value="Genomic_DNA"/>
</dbReference>
<dbReference type="SUPFAM" id="SSF48452">
    <property type="entry name" value="TPR-like"/>
    <property type="match status" value="1"/>
</dbReference>
<evidence type="ECO:0000313" key="2">
    <source>
        <dbReference type="EMBL" id="RZS81630.1"/>
    </source>
</evidence>
<feature type="repeat" description="TPR" evidence="1">
    <location>
        <begin position="126"/>
        <end position="159"/>
    </location>
</feature>
<dbReference type="InterPro" id="IPR019734">
    <property type="entry name" value="TPR_rpt"/>
</dbReference>
<keyword evidence="3" id="KW-1185">Reference proteome</keyword>
<dbReference type="Gene3D" id="1.25.40.10">
    <property type="entry name" value="Tetratricopeptide repeat domain"/>
    <property type="match status" value="1"/>
</dbReference>
<sequence>MTGAIHYPVRMAGLLGVVLLAAGCSSTVPSGYGVSAPKFNDEAMMRQQVANDEPAADSRGMYLSLIREMQGKGLYFASLAHIDAFEQRHGAAPDVELLRAHALREAGQSEESAAVYRRLLKTEVGAAAAQGLGLLAGARGDYPAAVVSLREAARLDPTNALIVSDLGYALLRNGETAAARLPLAQAAELAPENSRILANLALLLLVSGDAGRAGTVMDKAGLSPDARVAVRKLADDIARRAPQASRPIAVVKADPAPAAVPVPPPAASPFPVSSLAPEMSRVPMAPVAAPKAAVVRTAVQETEPTDTAREPAVRQVSAPVLQPVRAPMQSMLDRFNSAIP</sequence>